<comment type="caution">
    <text evidence="2">The sequence shown here is derived from an EMBL/GenBank/DDBJ whole genome shotgun (WGS) entry which is preliminary data.</text>
</comment>
<gene>
    <name evidence="2" type="ORF">WG66_699</name>
</gene>
<dbReference type="EMBL" id="LATX01000269">
    <property type="protein sequence ID" value="KTB46724.1"/>
    <property type="molecule type" value="Genomic_DNA"/>
</dbReference>
<feature type="region of interest" description="Disordered" evidence="1">
    <location>
        <begin position="1"/>
        <end position="39"/>
    </location>
</feature>
<feature type="region of interest" description="Disordered" evidence="1">
    <location>
        <begin position="55"/>
        <end position="97"/>
    </location>
</feature>
<feature type="compositionally biased region" description="Basic and acidic residues" evidence="1">
    <location>
        <begin position="67"/>
        <end position="76"/>
    </location>
</feature>
<evidence type="ECO:0000313" key="2">
    <source>
        <dbReference type="EMBL" id="KTB46724.1"/>
    </source>
</evidence>
<feature type="compositionally biased region" description="Polar residues" evidence="1">
    <location>
        <begin position="1"/>
        <end position="11"/>
    </location>
</feature>
<sequence>MSSTTNNSTAMPSEGTEHHNQGTQDAKQKRANSEDESDLKIVKKAQEWLFEGDNITTPINKAKGRASGKEKAKQQDDGDTDCYATCAATSSSTTLTK</sequence>
<reference evidence="2 3" key="1">
    <citation type="submission" date="2015-12" db="EMBL/GenBank/DDBJ databases">
        <title>Draft genome sequence of Moniliophthora roreri, the causal agent of frosty pod rot of cacao.</title>
        <authorList>
            <person name="Aime M.C."/>
            <person name="Diaz-Valderrama J.R."/>
            <person name="Kijpornyongpan T."/>
            <person name="Phillips-Mora W."/>
        </authorList>
    </citation>
    <scope>NUCLEOTIDE SEQUENCE [LARGE SCALE GENOMIC DNA]</scope>
    <source>
        <strain evidence="2 3">MCA 2952</strain>
    </source>
</reference>
<name>A0A0W0GDW0_MONRR</name>
<accession>A0A0W0GDW0</accession>
<evidence type="ECO:0000313" key="3">
    <source>
        <dbReference type="Proteomes" id="UP000054988"/>
    </source>
</evidence>
<dbReference type="AlphaFoldDB" id="A0A0W0GDW0"/>
<feature type="compositionally biased region" description="Low complexity" evidence="1">
    <location>
        <begin position="84"/>
        <end position="97"/>
    </location>
</feature>
<proteinExistence type="predicted"/>
<dbReference type="Proteomes" id="UP000054988">
    <property type="component" value="Unassembled WGS sequence"/>
</dbReference>
<organism evidence="2 3">
    <name type="scientific">Moniliophthora roreri</name>
    <name type="common">Frosty pod rot fungus</name>
    <name type="synonym">Monilia roreri</name>
    <dbReference type="NCBI Taxonomy" id="221103"/>
    <lineage>
        <taxon>Eukaryota</taxon>
        <taxon>Fungi</taxon>
        <taxon>Dikarya</taxon>
        <taxon>Basidiomycota</taxon>
        <taxon>Agaricomycotina</taxon>
        <taxon>Agaricomycetes</taxon>
        <taxon>Agaricomycetidae</taxon>
        <taxon>Agaricales</taxon>
        <taxon>Marasmiineae</taxon>
        <taxon>Marasmiaceae</taxon>
        <taxon>Moniliophthora</taxon>
    </lineage>
</organism>
<protein>
    <submittedName>
        <fullName evidence="2">Uncharacterized protein</fullName>
    </submittedName>
</protein>
<feature type="compositionally biased region" description="Basic and acidic residues" evidence="1">
    <location>
        <begin position="15"/>
        <end position="39"/>
    </location>
</feature>
<evidence type="ECO:0000256" key="1">
    <source>
        <dbReference type="SAM" id="MobiDB-lite"/>
    </source>
</evidence>